<keyword evidence="1" id="KW-1133">Transmembrane helix</keyword>
<feature type="transmembrane region" description="Helical" evidence="1">
    <location>
        <begin position="43"/>
        <end position="66"/>
    </location>
</feature>
<gene>
    <name evidence="2" type="ORF">EHP00_745</name>
</gene>
<dbReference type="EMBL" id="MNPJ01000026">
    <property type="protein sequence ID" value="OQS53725.1"/>
    <property type="molecule type" value="Genomic_DNA"/>
</dbReference>
<proteinExistence type="predicted"/>
<comment type="caution">
    <text evidence="2">The sequence shown here is derived from an EMBL/GenBank/DDBJ whole genome shotgun (WGS) entry which is preliminary data.</text>
</comment>
<evidence type="ECO:0000313" key="3">
    <source>
        <dbReference type="Proteomes" id="UP000192758"/>
    </source>
</evidence>
<feature type="transmembrane region" description="Helical" evidence="1">
    <location>
        <begin position="12"/>
        <end position="31"/>
    </location>
</feature>
<keyword evidence="1" id="KW-0472">Membrane</keyword>
<feature type="transmembrane region" description="Helical" evidence="1">
    <location>
        <begin position="161"/>
        <end position="178"/>
    </location>
</feature>
<keyword evidence="1" id="KW-0812">Transmembrane</keyword>
<accession>A0A1W0E3A3</accession>
<dbReference type="AlphaFoldDB" id="A0A1W0E3A3"/>
<sequence length="194" mass="23645">MNKSLGSACFNLYVTYLYELYAVFHIFYLIFEIKKNPYNISTYVNSITFSIFLVFYVIVRMLDNLIYMDEIFYKIFFYTKLFQQTEVLLKIIVFFIHIIQYKSIHFDKNTMFNLLIFYIIPNVFIWFNAHKSFKVKKETFYDIVIYYTMLFLLRLHSLLSTLIYLVICVLLAFYYYCLNVRKESTNSKKTNKIK</sequence>
<organism evidence="2 3">
    <name type="scientific">Ecytonucleospora hepatopenaei</name>
    <dbReference type="NCBI Taxonomy" id="646526"/>
    <lineage>
        <taxon>Eukaryota</taxon>
        <taxon>Fungi</taxon>
        <taxon>Fungi incertae sedis</taxon>
        <taxon>Microsporidia</taxon>
        <taxon>Enterocytozoonidae</taxon>
        <taxon>Ecytonucleospora</taxon>
    </lineage>
</organism>
<protein>
    <submittedName>
        <fullName evidence="2">Uncharacterized protein</fullName>
    </submittedName>
</protein>
<keyword evidence="3" id="KW-1185">Reference proteome</keyword>
<name>A0A1W0E3A3_9MICR</name>
<dbReference type="Proteomes" id="UP000192758">
    <property type="component" value="Unassembled WGS sequence"/>
</dbReference>
<feature type="transmembrane region" description="Helical" evidence="1">
    <location>
        <begin position="87"/>
        <end position="104"/>
    </location>
</feature>
<feature type="transmembrane region" description="Helical" evidence="1">
    <location>
        <begin position="110"/>
        <end position="127"/>
    </location>
</feature>
<evidence type="ECO:0000313" key="2">
    <source>
        <dbReference type="EMBL" id="OQS53725.1"/>
    </source>
</evidence>
<dbReference type="VEuPathDB" id="MicrosporidiaDB:EHP00_745"/>
<evidence type="ECO:0000256" key="1">
    <source>
        <dbReference type="SAM" id="Phobius"/>
    </source>
</evidence>
<reference evidence="2 3" key="1">
    <citation type="journal article" date="2017" name="Environ. Microbiol.">
        <title>Decay of the glycolytic pathway and adaptation to intranuclear parasitism within Enterocytozoonidae microsporidia.</title>
        <authorList>
            <person name="Wiredu Boakye D."/>
            <person name="Jaroenlak P."/>
            <person name="Prachumwat A."/>
            <person name="Williams T.A."/>
            <person name="Bateman K.S."/>
            <person name="Itsathitphaisarn O."/>
            <person name="Sritunyalucksana K."/>
            <person name="Paszkiewicz K.H."/>
            <person name="Moore K.A."/>
            <person name="Stentiford G.D."/>
            <person name="Williams B.A."/>
        </authorList>
    </citation>
    <scope>NUCLEOTIDE SEQUENCE [LARGE SCALE GENOMIC DNA]</scope>
    <source>
        <strain evidence="2 3">TH1</strain>
    </source>
</reference>